<dbReference type="Pfam" id="PF07690">
    <property type="entry name" value="MFS_1"/>
    <property type="match status" value="1"/>
</dbReference>
<keyword evidence="6 8" id="KW-0472">Membrane</keyword>
<evidence type="ECO:0000256" key="7">
    <source>
        <dbReference type="SAM" id="MobiDB-lite"/>
    </source>
</evidence>
<dbReference type="RefSeq" id="WP_232075260.1">
    <property type="nucleotide sequence ID" value="NZ_AP022871.1"/>
</dbReference>
<evidence type="ECO:0000256" key="2">
    <source>
        <dbReference type="ARBA" id="ARBA00022448"/>
    </source>
</evidence>
<keyword evidence="3" id="KW-1003">Cell membrane</keyword>
<feature type="transmembrane region" description="Helical" evidence="8">
    <location>
        <begin position="245"/>
        <end position="271"/>
    </location>
</feature>
<dbReference type="InterPro" id="IPR020846">
    <property type="entry name" value="MFS_dom"/>
</dbReference>
<feature type="domain" description="Major facilitator superfamily (MFS) profile" evidence="9">
    <location>
        <begin position="1"/>
        <end position="186"/>
    </location>
</feature>
<organism evidence="10 11">
    <name type="scientific">Phytohabitans suffuscus</name>
    <dbReference type="NCBI Taxonomy" id="624315"/>
    <lineage>
        <taxon>Bacteria</taxon>
        <taxon>Bacillati</taxon>
        <taxon>Actinomycetota</taxon>
        <taxon>Actinomycetes</taxon>
        <taxon>Micromonosporales</taxon>
        <taxon>Micromonosporaceae</taxon>
    </lineage>
</organism>
<keyword evidence="5 8" id="KW-1133">Transmembrane helix</keyword>
<reference evidence="10 11" key="1">
    <citation type="submission" date="2020-03" db="EMBL/GenBank/DDBJ databases">
        <title>Whole genome shotgun sequence of Phytohabitans suffuscus NBRC 105367.</title>
        <authorList>
            <person name="Komaki H."/>
            <person name="Tamura T."/>
        </authorList>
    </citation>
    <scope>NUCLEOTIDE SEQUENCE [LARGE SCALE GENOMIC DNA]</scope>
    <source>
        <strain evidence="10 11">NBRC 105367</strain>
    </source>
</reference>
<dbReference type="KEGG" id="psuu:Psuf_065320"/>
<dbReference type="PANTHER" id="PTHR43266">
    <property type="entry name" value="MACROLIDE-EFFLUX PROTEIN"/>
    <property type="match status" value="1"/>
</dbReference>
<dbReference type="Proteomes" id="UP000503011">
    <property type="component" value="Chromosome"/>
</dbReference>
<dbReference type="PROSITE" id="PS50850">
    <property type="entry name" value="MFS"/>
    <property type="match status" value="1"/>
</dbReference>
<evidence type="ECO:0000256" key="5">
    <source>
        <dbReference type="ARBA" id="ARBA00022989"/>
    </source>
</evidence>
<dbReference type="SUPFAM" id="SSF103473">
    <property type="entry name" value="MFS general substrate transporter"/>
    <property type="match status" value="1"/>
</dbReference>
<evidence type="ECO:0000313" key="11">
    <source>
        <dbReference type="Proteomes" id="UP000503011"/>
    </source>
</evidence>
<dbReference type="GO" id="GO:0005886">
    <property type="term" value="C:plasma membrane"/>
    <property type="evidence" value="ECO:0007669"/>
    <property type="project" value="UniProtKB-SubCell"/>
</dbReference>
<reference evidence="10 11" key="2">
    <citation type="submission" date="2020-03" db="EMBL/GenBank/DDBJ databases">
        <authorList>
            <person name="Ichikawa N."/>
            <person name="Kimura A."/>
            <person name="Kitahashi Y."/>
            <person name="Uohara A."/>
        </authorList>
    </citation>
    <scope>NUCLEOTIDE SEQUENCE [LARGE SCALE GENOMIC DNA]</scope>
    <source>
        <strain evidence="10 11">NBRC 105367</strain>
    </source>
</reference>
<feature type="transmembrane region" description="Helical" evidence="8">
    <location>
        <begin position="164"/>
        <end position="181"/>
    </location>
</feature>
<feature type="transmembrane region" description="Helical" evidence="8">
    <location>
        <begin position="135"/>
        <end position="158"/>
    </location>
</feature>
<name>A0A6F8YT29_9ACTN</name>
<dbReference type="Gene3D" id="1.20.1250.20">
    <property type="entry name" value="MFS general substrate transporter like domains"/>
    <property type="match status" value="1"/>
</dbReference>
<evidence type="ECO:0000256" key="8">
    <source>
        <dbReference type="SAM" id="Phobius"/>
    </source>
</evidence>
<feature type="transmembrane region" description="Helical" evidence="8">
    <location>
        <begin position="68"/>
        <end position="88"/>
    </location>
</feature>
<feature type="transmembrane region" description="Helical" evidence="8">
    <location>
        <begin position="40"/>
        <end position="61"/>
    </location>
</feature>
<protein>
    <submittedName>
        <fullName evidence="10">MFS transporter</fullName>
    </submittedName>
</protein>
<evidence type="ECO:0000256" key="6">
    <source>
        <dbReference type="ARBA" id="ARBA00023136"/>
    </source>
</evidence>
<evidence type="ECO:0000313" key="10">
    <source>
        <dbReference type="EMBL" id="BCB89219.1"/>
    </source>
</evidence>
<dbReference type="PANTHER" id="PTHR43266:SF2">
    <property type="entry name" value="MAJOR FACILITATOR SUPERFAMILY (MFS) PROFILE DOMAIN-CONTAINING PROTEIN"/>
    <property type="match status" value="1"/>
</dbReference>
<feature type="region of interest" description="Disordered" evidence="7">
    <location>
        <begin position="418"/>
        <end position="443"/>
    </location>
</feature>
<dbReference type="InterPro" id="IPR011701">
    <property type="entry name" value="MFS"/>
</dbReference>
<keyword evidence="2" id="KW-0813">Transport</keyword>
<dbReference type="InterPro" id="IPR036259">
    <property type="entry name" value="MFS_trans_sf"/>
</dbReference>
<gene>
    <name evidence="10" type="ORF">Psuf_065320</name>
</gene>
<feature type="transmembrane region" description="Helical" evidence="8">
    <location>
        <begin position="391"/>
        <end position="410"/>
    </location>
</feature>
<proteinExistence type="predicted"/>
<sequence length="443" mass="45809">MRKFIVFSVGLLMSVLGSAFTGLAMGVWVFLYTGSATQYSLTLLVSLLPGVLFAPIAGALVDRWNRRIILIVSEVASAVTVLGLALLFESGALRPWHIFIAVAVQSVVRSVQLPALSSVVVMLAPKEQVARANGVVMLSQALGNTVGFAAGGVLILAIGFAGVLLIDFATFVVNVVILLFVKIPGPPRTEAGSAAGGGLLAEIRAGWRILGTRRALVALLVFSAALNVSLGYADAMLTPLVLSFASAAALGVVVASMGLGAVLGSLSLAAWGGPRRRINGLAGFALPLGLFLCLGALRPSIPLIAVAALGFTFCFTIVDGTSRNILQIEVEPDAQGRVFATYNMVGGAVLASSYLLAGPIADHFFEPLLLVNGRLAESVGSVIGTGPGRGMALLMLVIGLTMLLTAVAAYRQPNLRSLPDIPTGKRPAPEPLAVASPVHEVRS</sequence>
<dbReference type="AlphaFoldDB" id="A0A6F8YT29"/>
<feature type="transmembrane region" description="Helical" evidence="8">
    <location>
        <begin position="100"/>
        <end position="123"/>
    </location>
</feature>
<evidence type="ECO:0000259" key="9">
    <source>
        <dbReference type="PROSITE" id="PS50850"/>
    </source>
</evidence>
<dbReference type="EMBL" id="AP022871">
    <property type="protein sequence ID" value="BCB89219.1"/>
    <property type="molecule type" value="Genomic_DNA"/>
</dbReference>
<dbReference type="GO" id="GO:0022857">
    <property type="term" value="F:transmembrane transporter activity"/>
    <property type="evidence" value="ECO:0007669"/>
    <property type="project" value="InterPro"/>
</dbReference>
<evidence type="ECO:0000256" key="3">
    <source>
        <dbReference type="ARBA" id="ARBA00022475"/>
    </source>
</evidence>
<evidence type="ECO:0000256" key="1">
    <source>
        <dbReference type="ARBA" id="ARBA00004651"/>
    </source>
</evidence>
<feature type="transmembrane region" description="Helical" evidence="8">
    <location>
        <begin position="215"/>
        <end position="233"/>
    </location>
</feature>
<feature type="transmembrane region" description="Helical" evidence="8">
    <location>
        <begin position="278"/>
        <end position="297"/>
    </location>
</feature>
<accession>A0A6F8YT29</accession>
<comment type="subcellular location">
    <subcellularLocation>
        <location evidence="1">Cell membrane</location>
        <topology evidence="1">Multi-pass membrane protein</topology>
    </subcellularLocation>
</comment>
<keyword evidence="11" id="KW-1185">Reference proteome</keyword>
<keyword evidence="4 8" id="KW-0812">Transmembrane</keyword>
<feature type="transmembrane region" description="Helical" evidence="8">
    <location>
        <begin position="303"/>
        <end position="326"/>
    </location>
</feature>
<feature type="transmembrane region" description="Helical" evidence="8">
    <location>
        <begin position="338"/>
        <end position="357"/>
    </location>
</feature>
<dbReference type="CDD" id="cd06173">
    <property type="entry name" value="MFS_MefA_like"/>
    <property type="match status" value="1"/>
</dbReference>
<evidence type="ECO:0000256" key="4">
    <source>
        <dbReference type="ARBA" id="ARBA00022692"/>
    </source>
</evidence>